<evidence type="ECO:0000259" key="4">
    <source>
        <dbReference type="SMART" id="SM00656"/>
    </source>
</evidence>
<dbReference type="GO" id="GO:0005576">
    <property type="term" value="C:extracellular region"/>
    <property type="evidence" value="ECO:0007669"/>
    <property type="project" value="UniProtKB-SubCell"/>
</dbReference>
<dbReference type="Proteomes" id="UP000282423">
    <property type="component" value="Unassembled WGS sequence"/>
</dbReference>
<evidence type="ECO:0000256" key="1">
    <source>
        <dbReference type="ARBA" id="ARBA00023239"/>
    </source>
</evidence>
<name>A0A420VUV5_9SPHI</name>
<protein>
    <submittedName>
        <fullName evidence="5">Pectate lyase</fullName>
    </submittedName>
</protein>
<evidence type="ECO:0000256" key="3">
    <source>
        <dbReference type="SAM" id="SignalP"/>
    </source>
</evidence>
<dbReference type="OrthoDB" id="9804661at2"/>
<dbReference type="InterPro" id="IPR045032">
    <property type="entry name" value="PEL"/>
</dbReference>
<comment type="similarity">
    <text evidence="2">Belongs to the polysaccharide lyase 1 family.</text>
</comment>
<keyword evidence="2" id="KW-0119">Carbohydrate metabolism</keyword>
<keyword evidence="6" id="KW-1185">Reference proteome</keyword>
<reference evidence="5 6" key="1">
    <citation type="submission" date="2018-10" db="EMBL/GenBank/DDBJ databases">
        <title>Sphingobacterium sp. M05W1-28.</title>
        <authorList>
            <person name="Cai H."/>
        </authorList>
    </citation>
    <scope>NUCLEOTIDE SEQUENCE [LARGE SCALE GENOMIC DNA]</scope>
    <source>
        <strain evidence="5 6">M05W1-28</strain>
    </source>
</reference>
<evidence type="ECO:0000313" key="6">
    <source>
        <dbReference type="Proteomes" id="UP000282423"/>
    </source>
</evidence>
<dbReference type="SUPFAM" id="SSF51126">
    <property type="entry name" value="Pectin lyase-like"/>
    <property type="match status" value="1"/>
</dbReference>
<feature type="domain" description="Pectate lyase" evidence="4">
    <location>
        <begin position="188"/>
        <end position="397"/>
    </location>
</feature>
<sequence>MQKKTKLITKVLVFSSLLFTIFTFSQCQKEGVENLTIDAPNDVDLQSVVSTTSTSVFTVNVSKGISDGGFSVRIPMDVNLISDTNDKPTASTVRVFENGVEIGPSHSVHQEIRNLGKGRFSHKSGFLFLSASDNSDPRTNRKKYTYTVGDQSITIPPVVPPTGTTDPPVSTNEPIGYASVNGKTIGGAGGQTVTVSTFSALQSAVSSSAPLIIQVSGTITGSGLLRVQSNKTILGLNGSKLIGASLFIYGKSNIIIRNMTISKVKTYSNIIIKGGAHHVWVDHCDLSSERVSDWDYYDGLLDVGTGADYVTLSWNKLYDNHKAMLIGFSYNEPESVGKLRVTVHNNYFYNVSERCPNVRYGTVHTFNNYYDNAGFVSSFMGAIVRVENSYFKNTTLPIRTELSPVAGVISGENTNIFDNSGKNKITTAPSNWVPTYEYKSVLSAAANVPSIVMKGAGATL</sequence>
<evidence type="ECO:0000256" key="2">
    <source>
        <dbReference type="RuleBase" id="RU361173"/>
    </source>
</evidence>
<dbReference type="AlphaFoldDB" id="A0A420VUV5"/>
<dbReference type="Pfam" id="PF00544">
    <property type="entry name" value="Pectate_lyase_4"/>
    <property type="match status" value="1"/>
</dbReference>
<keyword evidence="2" id="KW-0624">Polysaccharide degradation</keyword>
<organism evidence="5 6">
    <name type="scientific">Sphingobacterium puteale</name>
    <dbReference type="NCBI Taxonomy" id="2420510"/>
    <lineage>
        <taxon>Bacteria</taxon>
        <taxon>Pseudomonadati</taxon>
        <taxon>Bacteroidota</taxon>
        <taxon>Sphingobacteriia</taxon>
        <taxon>Sphingobacteriales</taxon>
        <taxon>Sphingobacteriaceae</taxon>
        <taxon>Sphingobacterium</taxon>
    </lineage>
</organism>
<dbReference type="InterPro" id="IPR011050">
    <property type="entry name" value="Pectin_lyase_fold/virulence"/>
</dbReference>
<dbReference type="PANTHER" id="PTHR31683:SF18">
    <property type="entry name" value="PECTATE LYASE 21-RELATED"/>
    <property type="match status" value="1"/>
</dbReference>
<dbReference type="PANTHER" id="PTHR31683">
    <property type="entry name" value="PECTATE LYASE 18-RELATED"/>
    <property type="match status" value="1"/>
</dbReference>
<dbReference type="Gene3D" id="2.160.20.10">
    <property type="entry name" value="Single-stranded right-handed beta-helix, Pectin lyase-like"/>
    <property type="match status" value="1"/>
</dbReference>
<comment type="subcellular location">
    <subcellularLocation>
        <location evidence="2">Secreted</location>
    </subcellularLocation>
</comment>
<comment type="caution">
    <text evidence="5">The sequence shown here is derived from an EMBL/GenBank/DDBJ whole genome shotgun (WGS) entry which is preliminary data.</text>
</comment>
<feature type="chain" id="PRO_5019425529" evidence="3">
    <location>
        <begin position="26"/>
        <end position="460"/>
    </location>
</feature>
<dbReference type="SMART" id="SM00656">
    <property type="entry name" value="Amb_all"/>
    <property type="match status" value="1"/>
</dbReference>
<feature type="signal peptide" evidence="3">
    <location>
        <begin position="1"/>
        <end position="25"/>
    </location>
</feature>
<accession>A0A420VUV5</accession>
<dbReference type="InterPro" id="IPR012334">
    <property type="entry name" value="Pectin_lyas_fold"/>
</dbReference>
<dbReference type="InterPro" id="IPR002022">
    <property type="entry name" value="Pec_lyase"/>
</dbReference>
<keyword evidence="1 2" id="KW-0456">Lyase</keyword>
<keyword evidence="2" id="KW-0964">Secreted</keyword>
<gene>
    <name evidence="5" type="ORF">D7322_18145</name>
</gene>
<dbReference type="EMBL" id="RBWS01000014">
    <property type="protein sequence ID" value="RKO70104.1"/>
    <property type="molecule type" value="Genomic_DNA"/>
</dbReference>
<dbReference type="GO" id="GO:0000272">
    <property type="term" value="P:polysaccharide catabolic process"/>
    <property type="evidence" value="ECO:0007669"/>
    <property type="project" value="UniProtKB-KW"/>
</dbReference>
<evidence type="ECO:0000313" key="5">
    <source>
        <dbReference type="EMBL" id="RKO70104.1"/>
    </source>
</evidence>
<keyword evidence="3" id="KW-0732">Signal</keyword>
<proteinExistence type="inferred from homology"/>
<dbReference type="GO" id="GO:0030570">
    <property type="term" value="F:pectate lyase activity"/>
    <property type="evidence" value="ECO:0007669"/>
    <property type="project" value="InterPro"/>
</dbReference>